<dbReference type="EMBL" id="CAJNOQ010013081">
    <property type="protein sequence ID" value="CAF1314107.1"/>
    <property type="molecule type" value="Genomic_DNA"/>
</dbReference>
<name>A0A815EP06_9BILA</name>
<keyword evidence="2" id="KW-0106">Calcium</keyword>
<dbReference type="SMART" id="SM00239">
    <property type="entry name" value="C2"/>
    <property type="match status" value="1"/>
</dbReference>
<sequence>MAASSSARLKGILSVTVLKANDLIKSDFIGENDCYAVISLEPLAVQSKVKAGNQSKQTETRQKTQIRDGCHPIFNEKLLFPVAQELEALYVQVWDSDIGKDDLLAYGTLSLLDNSQGGEFNTNLNKEWLHTATISMDNEKRGHGGTLELVLHFIPETVAAYMSKKFNAAQADMKKKLTEQIVAKMTDVATDQIRGYIGIGD</sequence>
<dbReference type="CDD" id="cd00030">
    <property type="entry name" value="C2"/>
    <property type="match status" value="1"/>
</dbReference>
<gene>
    <name evidence="4" type="ORF">GPM918_LOCUS29141</name>
    <name evidence="5" type="ORF">SRO942_LOCUS29701</name>
</gene>
<dbReference type="EMBL" id="CAJOBC010044122">
    <property type="protein sequence ID" value="CAF4154390.1"/>
    <property type="molecule type" value="Genomic_DNA"/>
</dbReference>
<dbReference type="SUPFAM" id="SSF49562">
    <property type="entry name" value="C2 domain (Calcium/lipid-binding domain, CaLB)"/>
    <property type="match status" value="1"/>
</dbReference>
<dbReference type="InterPro" id="IPR000008">
    <property type="entry name" value="C2_dom"/>
</dbReference>
<dbReference type="Gene3D" id="2.60.40.150">
    <property type="entry name" value="C2 domain"/>
    <property type="match status" value="1"/>
</dbReference>
<dbReference type="Pfam" id="PF00168">
    <property type="entry name" value="C2"/>
    <property type="match status" value="1"/>
</dbReference>
<keyword evidence="6" id="KW-1185">Reference proteome</keyword>
<evidence type="ECO:0000313" key="4">
    <source>
        <dbReference type="EMBL" id="CAF1314107.1"/>
    </source>
</evidence>
<feature type="domain" description="C2" evidence="3">
    <location>
        <begin position="1"/>
        <end position="124"/>
    </location>
</feature>
<reference evidence="4" key="1">
    <citation type="submission" date="2021-02" db="EMBL/GenBank/DDBJ databases">
        <authorList>
            <person name="Nowell W R."/>
        </authorList>
    </citation>
    <scope>NUCLEOTIDE SEQUENCE</scope>
</reference>
<dbReference type="Proteomes" id="UP000663829">
    <property type="component" value="Unassembled WGS sequence"/>
</dbReference>
<evidence type="ECO:0000313" key="6">
    <source>
        <dbReference type="Proteomes" id="UP000663829"/>
    </source>
</evidence>
<dbReference type="AlphaFoldDB" id="A0A815EP06"/>
<evidence type="ECO:0000313" key="5">
    <source>
        <dbReference type="EMBL" id="CAF4154390.1"/>
    </source>
</evidence>
<dbReference type="Proteomes" id="UP000681722">
    <property type="component" value="Unassembled WGS sequence"/>
</dbReference>
<accession>A0A815EP06</accession>
<dbReference type="OrthoDB" id="270970at2759"/>
<dbReference type="InterPro" id="IPR035892">
    <property type="entry name" value="C2_domain_sf"/>
</dbReference>
<evidence type="ECO:0000259" key="3">
    <source>
        <dbReference type="PROSITE" id="PS50004"/>
    </source>
</evidence>
<organism evidence="4 6">
    <name type="scientific">Didymodactylos carnosus</name>
    <dbReference type="NCBI Taxonomy" id="1234261"/>
    <lineage>
        <taxon>Eukaryota</taxon>
        <taxon>Metazoa</taxon>
        <taxon>Spiralia</taxon>
        <taxon>Gnathifera</taxon>
        <taxon>Rotifera</taxon>
        <taxon>Eurotatoria</taxon>
        <taxon>Bdelloidea</taxon>
        <taxon>Philodinida</taxon>
        <taxon>Philodinidae</taxon>
        <taxon>Didymodactylos</taxon>
    </lineage>
</organism>
<protein>
    <recommendedName>
        <fullName evidence="3">C2 domain-containing protein</fullName>
    </recommendedName>
</protein>
<dbReference type="PROSITE" id="PS50004">
    <property type="entry name" value="C2"/>
    <property type="match status" value="1"/>
</dbReference>
<dbReference type="GO" id="GO:0005509">
    <property type="term" value="F:calcium ion binding"/>
    <property type="evidence" value="ECO:0007669"/>
    <property type="project" value="TreeGrafter"/>
</dbReference>
<keyword evidence="1" id="KW-0479">Metal-binding</keyword>
<dbReference type="PANTHER" id="PTHR45911">
    <property type="entry name" value="C2 DOMAIN-CONTAINING PROTEIN"/>
    <property type="match status" value="1"/>
</dbReference>
<comment type="caution">
    <text evidence="4">The sequence shown here is derived from an EMBL/GenBank/DDBJ whole genome shotgun (WGS) entry which is preliminary data.</text>
</comment>
<evidence type="ECO:0000256" key="1">
    <source>
        <dbReference type="ARBA" id="ARBA00022723"/>
    </source>
</evidence>
<dbReference type="PANTHER" id="PTHR45911:SF4">
    <property type="entry name" value="MULTIPLE C2 AND TRANSMEMBRANE DOMAIN-CONTAINING PROTEIN"/>
    <property type="match status" value="1"/>
</dbReference>
<evidence type="ECO:0000256" key="2">
    <source>
        <dbReference type="ARBA" id="ARBA00022837"/>
    </source>
</evidence>
<dbReference type="GO" id="GO:0016020">
    <property type="term" value="C:membrane"/>
    <property type="evidence" value="ECO:0007669"/>
    <property type="project" value="TreeGrafter"/>
</dbReference>
<proteinExistence type="predicted"/>